<organism evidence="1 2">
    <name type="scientific">Trifolium pratense</name>
    <name type="common">Red clover</name>
    <dbReference type="NCBI Taxonomy" id="57577"/>
    <lineage>
        <taxon>Eukaryota</taxon>
        <taxon>Viridiplantae</taxon>
        <taxon>Streptophyta</taxon>
        <taxon>Embryophyta</taxon>
        <taxon>Tracheophyta</taxon>
        <taxon>Spermatophyta</taxon>
        <taxon>Magnoliopsida</taxon>
        <taxon>eudicotyledons</taxon>
        <taxon>Gunneridae</taxon>
        <taxon>Pentapetalae</taxon>
        <taxon>rosids</taxon>
        <taxon>fabids</taxon>
        <taxon>Fabales</taxon>
        <taxon>Fabaceae</taxon>
        <taxon>Papilionoideae</taxon>
        <taxon>50 kb inversion clade</taxon>
        <taxon>NPAAA clade</taxon>
        <taxon>Hologalegina</taxon>
        <taxon>IRL clade</taxon>
        <taxon>Trifolieae</taxon>
        <taxon>Trifolium</taxon>
    </lineage>
</organism>
<comment type="caution">
    <text evidence="1">The sequence shown here is derived from an EMBL/GenBank/DDBJ whole genome shotgun (WGS) entry which is preliminary data.</text>
</comment>
<name>A0ACB0MCI9_TRIPR</name>
<dbReference type="EMBL" id="CASHSV030000823">
    <property type="protein sequence ID" value="CAJ2679642.1"/>
    <property type="molecule type" value="Genomic_DNA"/>
</dbReference>
<sequence length="752" mass="86372">MEDGDGDDSEPAVLAMEVEDSDEENKGEMCILNLNHISFENHKTVKFQGQICGVPVLILVDSGATHNFISQKLVEKMGWEVEETPLMNIKLGDGSQTNTKGVCRNLDMQIGDFPLSPAVHLFELGGIDVVLGIEWLKTLGELIVNWRQQTMSFWINKRWVTLKGIDGAGGLGALQSLLCKTKLKSQGVLWGLKNEEHEVEEKLTDMQQKELEGLLQRYQSVFNEPAGLPPRRNKEHAINLVENHSAVNVRAYRYPYHHKNEIERQVQEMLAAGIIRQSTSSFSSPVILLKKKDNTWRMCIDYRALNKVTIPDKFPIPVIEELLDELHGADYYSKLDLKSGYHQVRIWEDISIDFITGLPKSKGFEAILVVVDRLSKYSHFIPLKHPYTARSIAEVFCKEVVKLHGVPLSIVSDRDPIFISNFWKELFRMQGTQLRMSTTYHPETDGQTEVVNRCLETYLRCFISDQPKTWVAWIHWAEFWFNTNFHSATGKTPFEIVYGRLPPHVTRWVLGETRVEAVQRDLIDRDEALRQLKHQLLRAQEKMKNQADKKRVERSFMIGEWVFVKLRAHRQKSVVTRISAKLSARYYGPYPIIERVGAVAYKLKLPTGSKVHPVFHVSLLKKVVGNYDENEELPELMDEGENYEPEAVLATRKINQQGEEIKQVLVHWKGQTAEEATWEEVIMMRSQFPKFNLEDKVLVEGEGIDKTHLAESLPHEQLVHYDTAGHKIWKVFIDEKKGFVLGNDGVLLRYLG</sequence>
<accession>A0ACB0MCI9</accession>
<keyword evidence="2" id="KW-1185">Reference proteome</keyword>
<evidence type="ECO:0000313" key="1">
    <source>
        <dbReference type="EMBL" id="CAJ2679642.1"/>
    </source>
</evidence>
<reference evidence="1" key="1">
    <citation type="submission" date="2023-10" db="EMBL/GenBank/DDBJ databases">
        <authorList>
            <person name="Rodriguez Cubillos JULIANA M."/>
            <person name="De Vega J."/>
        </authorList>
    </citation>
    <scope>NUCLEOTIDE SEQUENCE</scope>
</reference>
<evidence type="ECO:0000313" key="2">
    <source>
        <dbReference type="Proteomes" id="UP001177021"/>
    </source>
</evidence>
<proteinExistence type="predicted"/>
<protein>
    <submittedName>
        <fullName evidence="1">Uncharacterized protein</fullName>
    </submittedName>
</protein>
<dbReference type="Proteomes" id="UP001177021">
    <property type="component" value="Unassembled WGS sequence"/>
</dbReference>
<gene>
    <name evidence="1" type="ORF">MILVUS5_LOCUS41689</name>
</gene>